<reference evidence="1" key="1">
    <citation type="submission" date="2018-05" db="EMBL/GenBank/DDBJ databases">
        <authorList>
            <person name="Lanie J.A."/>
            <person name="Ng W.-L."/>
            <person name="Kazmierczak K.M."/>
            <person name="Andrzejewski T.M."/>
            <person name="Davidsen T.M."/>
            <person name="Wayne K.J."/>
            <person name="Tettelin H."/>
            <person name="Glass J.I."/>
            <person name="Rusch D."/>
            <person name="Podicherti R."/>
            <person name="Tsui H.-C.T."/>
            <person name="Winkler M.E."/>
        </authorList>
    </citation>
    <scope>NUCLEOTIDE SEQUENCE</scope>
</reference>
<dbReference type="EMBL" id="UINC01022124">
    <property type="protein sequence ID" value="SVA91097.1"/>
    <property type="molecule type" value="Genomic_DNA"/>
</dbReference>
<accession>A0A381ZQN1</accession>
<organism evidence="1">
    <name type="scientific">marine metagenome</name>
    <dbReference type="NCBI Taxonomy" id="408172"/>
    <lineage>
        <taxon>unclassified sequences</taxon>
        <taxon>metagenomes</taxon>
        <taxon>ecological metagenomes</taxon>
    </lineage>
</organism>
<name>A0A381ZQN1_9ZZZZ</name>
<evidence type="ECO:0000313" key="1">
    <source>
        <dbReference type="EMBL" id="SVA91097.1"/>
    </source>
</evidence>
<sequence length="31" mass="3540">MIILLRCYVVIASMLTKCNNQLVLLGQTPQY</sequence>
<dbReference type="AlphaFoldDB" id="A0A381ZQN1"/>
<proteinExistence type="predicted"/>
<protein>
    <submittedName>
        <fullName evidence="1">Uncharacterized protein</fullName>
    </submittedName>
</protein>
<gene>
    <name evidence="1" type="ORF">METZ01_LOCUS143951</name>
</gene>